<dbReference type="RefSeq" id="WP_217666696.1">
    <property type="nucleotide sequence ID" value="NZ_JAHRID010000001.1"/>
</dbReference>
<reference evidence="3 4" key="1">
    <citation type="submission" date="2021-06" db="EMBL/GenBank/DDBJ databases">
        <title>Rheinheimera indica sp. nov., isolated from deep-sea sediment.</title>
        <authorList>
            <person name="Wang Z."/>
            <person name="Zhang X.-Y."/>
        </authorList>
    </citation>
    <scope>NUCLEOTIDE SEQUENCE [LARGE SCALE GENOMIC DNA]</scope>
    <source>
        <strain evidence="3 4">SM2107</strain>
    </source>
</reference>
<dbReference type="EMBL" id="JAHRID010000001">
    <property type="protein sequence ID" value="MBV2127852.1"/>
    <property type="molecule type" value="Genomic_DNA"/>
</dbReference>
<accession>A0ABS6MGB2</accession>
<evidence type="ECO:0000313" key="3">
    <source>
        <dbReference type="EMBL" id="MBV2127852.1"/>
    </source>
</evidence>
<keyword evidence="3" id="KW-0282">Flagellum</keyword>
<name>A0ABS6MGB2_9GAMM</name>
<feature type="region of interest" description="Disordered" evidence="1">
    <location>
        <begin position="407"/>
        <end position="454"/>
    </location>
</feature>
<evidence type="ECO:0000256" key="1">
    <source>
        <dbReference type="SAM" id="MobiDB-lite"/>
    </source>
</evidence>
<feature type="compositionally biased region" description="Low complexity" evidence="1">
    <location>
        <begin position="582"/>
        <end position="595"/>
    </location>
</feature>
<evidence type="ECO:0000313" key="4">
    <source>
        <dbReference type="Proteomes" id="UP000704611"/>
    </source>
</evidence>
<gene>
    <name evidence="3" type="ORF">KQY15_01910</name>
</gene>
<sequence>MNPLLSLSFSSSGPVSAGVDPVLSDSDGLLDESSGAKQFSDMLDQSGQQQSAGRQSIAGFSIGIKGKRMASMEGQPLNRPQDAIPPVIAPQAELLLINDNDAGTLLGFLDLASQTRLQLTTELADKTASKAAIQPEASASDQSENIDGKKINSGDWFILPVYPEAEAAGITVAAIPEDAAKHSETNATATISEALSAGQSNGKTVAESVSKNAVHNAEQHLSQADVAAGAIVAGSADKAKQQSAASAPDVLAQQILASHDNANGEKSAQDNAEVIAETDADNLAVQTTGQAPDTFTSAVLTSTGLSGQQNVSAQTQAETVANTTEAEVIGQLNAAQRALSAETKPVTTDKTSSETKILQPAAATSLRSAQTEAVTIFADTDKTAATADDAKPGSALASAAMVAESLSAKQQQRSGATDSFNQPKQTSVAETDSGAAVPGSRTDTSLNSFSSAFSQGGQSQTEAAIARMDAAMVSANRQSATQTAAPAGNKSVAEQLKHVNLLAENAAGQLKERLNVMVRQNIHVAEIRLDPAELGQMQIRVNLQQEQASVQFIVQQQHAKELLEQQMPRLREMLQQQGIQLGEGQVQQQRQGDSQASSRRDGNSGNAQGGNEQPADDKATAVQLEVKLSERIVDYYA</sequence>
<feature type="compositionally biased region" description="Polar residues" evidence="1">
    <location>
        <begin position="407"/>
        <end position="430"/>
    </location>
</feature>
<keyword evidence="4" id="KW-1185">Reference proteome</keyword>
<feature type="compositionally biased region" description="Low complexity" evidence="1">
    <location>
        <begin position="45"/>
        <end position="56"/>
    </location>
</feature>
<feature type="region of interest" description="Disordered" evidence="1">
    <location>
        <begin position="582"/>
        <end position="619"/>
    </location>
</feature>
<keyword evidence="3" id="KW-0969">Cilium</keyword>
<feature type="compositionally biased region" description="Low complexity" evidence="1">
    <location>
        <begin position="23"/>
        <end position="35"/>
    </location>
</feature>
<feature type="compositionally biased region" description="Low complexity" evidence="1">
    <location>
        <begin position="1"/>
        <end position="12"/>
    </location>
</feature>
<proteinExistence type="predicted"/>
<organism evidence="3 4">
    <name type="scientific">Arsukibacterium indicum</name>
    <dbReference type="NCBI Taxonomy" id="2848612"/>
    <lineage>
        <taxon>Bacteria</taxon>
        <taxon>Pseudomonadati</taxon>
        <taxon>Pseudomonadota</taxon>
        <taxon>Gammaproteobacteria</taxon>
        <taxon>Chromatiales</taxon>
        <taxon>Chromatiaceae</taxon>
        <taxon>Arsukibacterium</taxon>
    </lineage>
</organism>
<feature type="region of interest" description="Disordered" evidence="1">
    <location>
        <begin position="1"/>
        <end position="56"/>
    </location>
</feature>
<dbReference type="CDD" id="cd17470">
    <property type="entry name" value="T3SS_Flik_C"/>
    <property type="match status" value="1"/>
</dbReference>
<dbReference type="PANTHER" id="PTHR37533">
    <property type="entry name" value="FLAGELLAR HOOK-LENGTH CONTROL PROTEIN"/>
    <property type="match status" value="1"/>
</dbReference>
<dbReference type="Pfam" id="PF02120">
    <property type="entry name" value="Flg_hook"/>
    <property type="match status" value="1"/>
</dbReference>
<dbReference type="InterPro" id="IPR021136">
    <property type="entry name" value="Flagellar_hook_control-like_C"/>
</dbReference>
<dbReference type="Proteomes" id="UP000704611">
    <property type="component" value="Unassembled WGS sequence"/>
</dbReference>
<protein>
    <submittedName>
        <fullName evidence="3">Flagellar hook-length control protein FliK</fullName>
    </submittedName>
</protein>
<dbReference type="PANTHER" id="PTHR37533:SF2">
    <property type="entry name" value="FLAGELLAR HOOK-LENGTH CONTROL PROTEIN"/>
    <property type="match status" value="1"/>
</dbReference>
<keyword evidence="3" id="KW-0966">Cell projection</keyword>
<evidence type="ECO:0000259" key="2">
    <source>
        <dbReference type="Pfam" id="PF02120"/>
    </source>
</evidence>
<feature type="domain" description="Flagellar hook-length control protein-like C-terminal" evidence="2">
    <location>
        <begin position="512"/>
        <end position="594"/>
    </location>
</feature>
<comment type="caution">
    <text evidence="3">The sequence shown here is derived from an EMBL/GenBank/DDBJ whole genome shotgun (WGS) entry which is preliminary data.</text>
</comment>
<dbReference type="InterPro" id="IPR052563">
    <property type="entry name" value="FliK"/>
</dbReference>